<proteinExistence type="predicted"/>
<feature type="domain" description="ShKT" evidence="2">
    <location>
        <begin position="696"/>
        <end position="735"/>
    </location>
</feature>
<organism evidence="3 4">
    <name type="scientific">Oikopleura dioica</name>
    <name type="common">Tunicate</name>
    <dbReference type="NCBI Taxonomy" id="34765"/>
    <lineage>
        <taxon>Eukaryota</taxon>
        <taxon>Metazoa</taxon>
        <taxon>Chordata</taxon>
        <taxon>Tunicata</taxon>
        <taxon>Appendicularia</taxon>
        <taxon>Copelata</taxon>
        <taxon>Oikopleuridae</taxon>
        <taxon>Oikopleura</taxon>
    </lineage>
</organism>
<feature type="domain" description="ShKT" evidence="2">
    <location>
        <begin position="640"/>
        <end position="672"/>
    </location>
</feature>
<name>A0ABN7RXW7_OIKDI</name>
<feature type="domain" description="ShKT" evidence="2">
    <location>
        <begin position="159"/>
        <end position="196"/>
    </location>
</feature>
<feature type="domain" description="ShKT" evidence="2">
    <location>
        <begin position="514"/>
        <end position="551"/>
    </location>
</feature>
<evidence type="ECO:0000313" key="3">
    <source>
        <dbReference type="EMBL" id="CAG5085748.1"/>
    </source>
</evidence>
<feature type="domain" description="ShKT" evidence="2">
    <location>
        <begin position="216"/>
        <end position="252"/>
    </location>
</feature>
<feature type="domain" description="ShKT" evidence="2">
    <location>
        <begin position="460"/>
        <end position="499"/>
    </location>
</feature>
<evidence type="ECO:0000256" key="1">
    <source>
        <dbReference type="SAM" id="MobiDB-lite"/>
    </source>
</evidence>
<keyword evidence="4" id="KW-1185">Reference proteome</keyword>
<dbReference type="SUPFAM" id="SSF49785">
    <property type="entry name" value="Galactose-binding domain-like"/>
    <property type="match status" value="1"/>
</dbReference>
<feature type="domain" description="ShKT" evidence="2">
    <location>
        <begin position="1090"/>
        <end position="1125"/>
    </location>
</feature>
<feature type="region of interest" description="Disordered" evidence="1">
    <location>
        <begin position="426"/>
        <end position="448"/>
    </location>
</feature>
<dbReference type="InterPro" id="IPR000884">
    <property type="entry name" value="TSP1_rpt"/>
</dbReference>
<dbReference type="InterPro" id="IPR008979">
    <property type="entry name" value="Galactose-bd-like_sf"/>
</dbReference>
<evidence type="ECO:0000313" key="4">
    <source>
        <dbReference type="Proteomes" id="UP001158576"/>
    </source>
</evidence>
<dbReference type="SUPFAM" id="SSF82895">
    <property type="entry name" value="TSP-1 type 1 repeat"/>
    <property type="match status" value="9"/>
</dbReference>
<protein>
    <submittedName>
        <fullName evidence="3">Oidioi.mRNA.OKI2018_I69.PAR.g10991.t2.cds</fullName>
    </submittedName>
</protein>
<dbReference type="Gene3D" id="2.60.120.260">
    <property type="entry name" value="Galactose-binding domain-like"/>
    <property type="match status" value="1"/>
</dbReference>
<dbReference type="Gene3D" id="1.10.10.1870">
    <property type="entry name" value="ShTK domain-like"/>
    <property type="match status" value="3"/>
</dbReference>
<feature type="domain" description="ShKT" evidence="2">
    <location>
        <begin position="1320"/>
        <end position="1352"/>
    </location>
</feature>
<feature type="domain" description="ShKT" evidence="2">
    <location>
        <begin position="57"/>
        <end position="89"/>
    </location>
</feature>
<feature type="domain" description="ShKT" evidence="2">
    <location>
        <begin position="807"/>
        <end position="841"/>
    </location>
</feature>
<sequence>MRVALALAATVSAQLDWSDDLREIHAIGIQNQWLVEKLAPSALFGRHERRLRRQADDCQDNHPRCDEYAEYCDNVQFATTCAASCNTCDTSSSEPEPASSDASGCEDQLGYCEQMKGFCGNPNYEGVRLYCRKTCDSCGEAIEVGTDGASADADSVVQTCEDEDFCVNFPYCPDSEILRERIKASCPVTCKVAACQAYWTTDATEAPFKEAPPADACVDASMACSGVTELCQKDDFRDTLETYCKQTCGFCSADAVAAGDGDEASGACENKYPNCDQLQFMCEEEQYKGPFIKMCPITCGVCEGDGSAPAATSEPAGPTKCEDTAEHCGSLSSYCDKPETKDMMAQQCALTCGFCQAEGSENDPAAAATEAPAQEQTPEDACVDTPGTDCQKYLLYCDNTNTQIPKVCKKSCGHCGADAPAKQATTTQKPATTTTAAPTTTKAPTTKASTTIATTMAESECAPVKDKSTKCSSYKKFCQNPKYKAKLASQCPATCNVCVKSKPEAKAPASTGAVCKDNVPAQCPKMKRYCGSAKYEKVLKQKCSLTCGFCTADGSAPTQAPAASEKFGKWSVSWSKCNSKCKQYKARKCLQAPCPKTQLYQFRDCPAEENQNIPACSSSGAAKPAAKTCSNRAGANFCTVCRDKSPQCKKYASKCGNAQILKTCPATCGKCGEGERKRRRRRSIFDILKPKKTSETCFDKIACQQFVRQGFCKSSSALILRTMQSSCAKACGFCKPKPACIWNSWMSWTSCSRSCGTGAQTRSRKMIGSGCIGSPIETRQCNMQSCPTPPPTTTKPAPTPNNKYQGECKDEETWCSGIAKSQCRSSIQVAARCRQSCGLCIAAISAPTVGGGKWQPWTAWTACSGSCKGGFKKTRERRCGEYGRKCDGSSSETIPCSIGFDCYVDEFFKCADKSDNCNEYALEGRCFDNQYRDWMNNNCEASCRLCMGLNIQWSEWSKCEVPGGVCGNGKRKRSHDTTTMVENCNIPCKDKSASSRADCKDKHPYCPNLTTHCESKSVQSACQFTCNSCPADIPVDNTCVDKNSYVCSQSANCKKEEFQYLCPKTCNTCMKAAKESVDNSSLDADSTRSNCKDLSPACKGAGIKAQCTNNLWLKKNCRETCGTCGMSEEAMTTKAPMTTMSPICMDKSRECPRWKSMCQTQREILETKCPVTCGVCVPETTKAPLTTTTTTKVATSPKTMNCLDGPLCSHYAGNWEINCRDSQDFRDTCPTLCKIDVCAEYWDEDLIPENTDELEKRWRAWEEWGACSVSCGGGERTRYRTCKAPVYKPCTYGSDSDTGLCNKISCTTTQAVMTTPKPTVCEDQPFCDGMGVNFCSDPNIASGCPKMCDNCQPYYGEWGEWSTCTATCRGSGSRTRSRECIQVNEDKPGKCEGDASETDDCPDIEICFYEWTKWTECDADCGNNSTQTRQRVCNEPEDCEWVEKESQECAGACVFNEWSEWSDCSATCGNATATRSRDCPVEGACGEKSSETMDCELDECAEYLDWSEWSECSVSCGGGEMRRERECSIEGECASLGAPSGVMACNEDACPVVAEWGEWSSYSPCSESCGVSFKTRSHECVNGAIGSDGCPLDDYVEVSACLYTPCETWSEWSACSAECGQGHRERSRGEDVETINCYAGLCSDVGEWTEWEIRENNCEITCGGYKLRERQCINGIPSEGGCQGPSSETIECEPCGEWNVWTSWSECNKSCHTDGVKGIRSRSRKCMGGRCKAGDAEEIISCVTPACDFKPTLRTTTEWETTSTSTQTTFQITTTEAVPVTTTTTTVESTTTAENTDTTVLEAELDRLFDSITFGQPDCDVVELSEEPTSFISSSFRQTEEGKQSFHATEALSSGWCAEASDSDQWLVIDYSSDVDIVGVKFNIVNENLTNPFDSETQSMRYMTKSVKIEYNQDGQWTPVQSVDSDTISVFSDQHMADPFGKPSVERLWTKKITTDRIRISIVSVYGRTACLNFRVLTCDEAPAIEANFGLPPFAMGANPFAGPLSENTFSAPSFATEDSDNVLSDLGSIELDGSGDEF</sequence>
<dbReference type="Pfam" id="PF01549">
    <property type="entry name" value="ShK"/>
    <property type="match status" value="15"/>
</dbReference>
<accession>A0ABN7RXW7</accession>
<feature type="domain" description="ShKT" evidence="2">
    <location>
        <begin position="320"/>
        <end position="356"/>
    </location>
</feature>
<feature type="domain" description="ShKT" evidence="2">
    <location>
        <begin position="267"/>
        <end position="303"/>
    </location>
</feature>
<dbReference type="InterPro" id="IPR003582">
    <property type="entry name" value="ShKT_dom"/>
</dbReference>
<dbReference type="Gene3D" id="1.10.10.1940">
    <property type="match status" value="3"/>
</dbReference>
<dbReference type="Proteomes" id="UP001158576">
    <property type="component" value="Chromosome PAR"/>
</dbReference>
<reference evidence="3 4" key="1">
    <citation type="submission" date="2021-04" db="EMBL/GenBank/DDBJ databases">
        <authorList>
            <person name="Bliznina A."/>
        </authorList>
    </citation>
    <scope>NUCLEOTIDE SEQUENCE [LARGE SCALE GENOMIC DNA]</scope>
</reference>
<dbReference type="Gene3D" id="2.20.100.10">
    <property type="entry name" value="Thrombospondin type-1 (TSP1) repeat"/>
    <property type="match status" value="9"/>
</dbReference>
<evidence type="ECO:0000259" key="2">
    <source>
        <dbReference type="SMART" id="SM00254"/>
    </source>
</evidence>
<gene>
    <name evidence="3" type="ORF">OKIOD_LOCUS2549</name>
</gene>
<feature type="domain" description="ShKT" evidence="2">
    <location>
        <begin position="909"/>
        <end position="947"/>
    </location>
</feature>
<dbReference type="PANTHER" id="PTHR21724">
    <property type="entry name" value="SHKT DOMAIN-CONTAINING PROTEIN"/>
    <property type="match status" value="1"/>
</dbReference>
<dbReference type="InterPro" id="IPR036383">
    <property type="entry name" value="TSP1_rpt_sf"/>
</dbReference>
<feature type="domain" description="ShKT" evidence="2">
    <location>
        <begin position="998"/>
        <end position="1030"/>
    </location>
</feature>
<dbReference type="EMBL" id="OU015568">
    <property type="protein sequence ID" value="CAG5085748.1"/>
    <property type="molecule type" value="Genomic_DNA"/>
</dbReference>
<dbReference type="SMART" id="SM00209">
    <property type="entry name" value="TSP1"/>
    <property type="match status" value="13"/>
</dbReference>
<dbReference type="SMART" id="SM00254">
    <property type="entry name" value="ShKT"/>
    <property type="match status" value="18"/>
</dbReference>
<feature type="domain" description="ShKT" evidence="2">
    <location>
        <begin position="1038"/>
        <end position="1070"/>
    </location>
</feature>
<dbReference type="Pfam" id="PF00090">
    <property type="entry name" value="TSP_1"/>
    <property type="match status" value="11"/>
</dbReference>
<feature type="domain" description="ShKT" evidence="2">
    <location>
        <begin position="104"/>
        <end position="139"/>
    </location>
</feature>
<feature type="domain" description="ShKT" evidence="2">
    <location>
        <begin position="1143"/>
        <end position="1177"/>
    </location>
</feature>
<feature type="domain" description="ShKT" evidence="2">
    <location>
        <begin position="381"/>
        <end position="416"/>
    </location>
</feature>
<dbReference type="PANTHER" id="PTHR21724:SF109">
    <property type="entry name" value="SHKT DOMAIN-CONTAINING PROTEIN"/>
    <property type="match status" value="1"/>
</dbReference>